<dbReference type="Pfam" id="PF02321">
    <property type="entry name" value="OEP"/>
    <property type="match status" value="2"/>
</dbReference>
<comment type="similarity">
    <text evidence="2 3">Belongs to the outer membrane factor (OMF) (TC 1.B.17) family.</text>
</comment>
<dbReference type="GO" id="GO:0009279">
    <property type="term" value="C:cell outer membrane"/>
    <property type="evidence" value="ECO:0007669"/>
    <property type="project" value="UniProtKB-SubCell"/>
</dbReference>
<evidence type="ECO:0000313" key="7">
    <source>
        <dbReference type="Proteomes" id="UP000019028"/>
    </source>
</evidence>
<dbReference type="NCBIfam" id="TIGR01845">
    <property type="entry name" value="outer_NodT"/>
    <property type="match status" value="1"/>
</dbReference>
<dbReference type="PANTHER" id="PTHR30203">
    <property type="entry name" value="OUTER MEMBRANE CATION EFFLUX PROTEIN"/>
    <property type="match status" value="1"/>
</dbReference>
<name>W0HSZ7_9GAMM</name>
<organism evidence="6 7">
    <name type="scientific">Sodalis praecaptivus</name>
    <dbReference type="NCBI Taxonomy" id="1239307"/>
    <lineage>
        <taxon>Bacteria</taxon>
        <taxon>Pseudomonadati</taxon>
        <taxon>Pseudomonadota</taxon>
        <taxon>Gammaproteobacteria</taxon>
        <taxon>Enterobacterales</taxon>
        <taxon>Bruguierivoracaceae</taxon>
        <taxon>Sodalis</taxon>
    </lineage>
</organism>
<dbReference type="AlphaFoldDB" id="W0HSZ7"/>
<gene>
    <name evidence="6" type="ORF">Sant_0546</name>
</gene>
<keyword evidence="4" id="KW-0175">Coiled coil</keyword>
<keyword evidence="3" id="KW-0812">Transmembrane</keyword>
<keyword evidence="3" id="KW-0472">Membrane</keyword>
<dbReference type="InterPro" id="IPR010131">
    <property type="entry name" value="MdtP/NodT-like"/>
</dbReference>
<keyword evidence="3 6" id="KW-0449">Lipoprotein</keyword>
<dbReference type="InterPro" id="IPR003423">
    <property type="entry name" value="OMP_efflux"/>
</dbReference>
<evidence type="ECO:0000256" key="1">
    <source>
        <dbReference type="ARBA" id="ARBA00004459"/>
    </source>
</evidence>
<feature type="region of interest" description="Disordered" evidence="5">
    <location>
        <begin position="13"/>
        <end position="69"/>
    </location>
</feature>
<proteinExistence type="inferred from homology"/>
<dbReference type="Proteomes" id="UP000019028">
    <property type="component" value="Chromosome"/>
</dbReference>
<dbReference type="RefSeq" id="WP_025420772.1">
    <property type="nucleotide sequence ID" value="NZ_CP006569.1"/>
</dbReference>
<dbReference type="GO" id="GO:0015562">
    <property type="term" value="F:efflux transmembrane transporter activity"/>
    <property type="evidence" value="ECO:0007669"/>
    <property type="project" value="InterPro"/>
</dbReference>
<evidence type="ECO:0000256" key="5">
    <source>
        <dbReference type="SAM" id="MobiDB-lite"/>
    </source>
</evidence>
<evidence type="ECO:0000256" key="3">
    <source>
        <dbReference type="RuleBase" id="RU362097"/>
    </source>
</evidence>
<dbReference type="KEGG" id="sod:Sant_0546"/>
<dbReference type="EMBL" id="CP006569">
    <property type="protein sequence ID" value="AHF75642.1"/>
    <property type="molecule type" value="Genomic_DNA"/>
</dbReference>
<dbReference type="HOGENOM" id="CLU_012817_13_0_6"/>
<accession>W0HSZ7</accession>
<comment type="subcellular location">
    <subcellularLocation>
        <location evidence="1 3">Cell outer membrane</location>
        <topology evidence="1 3">Lipid-anchor</topology>
    </subcellularLocation>
</comment>
<protein>
    <submittedName>
        <fullName evidence="6">Rnd efflux system, outer membrane lipoprotein, NodT family</fullName>
    </submittedName>
</protein>
<feature type="region of interest" description="Disordered" evidence="5">
    <location>
        <begin position="167"/>
        <end position="204"/>
    </location>
</feature>
<feature type="compositionally biased region" description="Low complexity" evidence="5">
    <location>
        <begin position="47"/>
        <end position="56"/>
    </location>
</feature>
<feature type="coiled-coil region" evidence="4">
    <location>
        <begin position="254"/>
        <end position="284"/>
    </location>
</feature>
<evidence type="ECO:0000256" key="2">
    <source>
        <dbReference type="ARBA" id="ARBA00007613"/>
    </source>
</evidence>
<feature type="compositionally biased region" description="Low complexity" evidence="5">
    <location>
        <begin position="119"/>
        <end position="130"/>
    </location>
</feature>
<dbReference type="SUPFAM" id="SSF56954">
    <property type="entry name" value="Outer membrane efflux proteins (OEP)"/>
    <property type="match status" value="1"/>
</dbReference>
<dbReference type="PANTHER" id="PTHR30203:SF21">
    <property type="entry name" value="OUTER MEMBRANE COMPONENT OF MULTIDRUG EFFLUX PUMP-RELATED"/>
    <property type="match status" value="1"/>
</dbReference>
<dbReference type="OrthoDB" id="9770517at2"/>
<evidence type="ECO:0000256" key="4">
    <source>
        <dbReference type="SAM" id="Coils"/>
    </source>
</evidence>
<sequence>MIFSALTGGSLVRRSRAEHRRAVPPIDADAAPRTADNGASAVSSRQAPRAAATLPRARTRPPSKGAFYRRRPSALALSLALITAGCGGHPVGPDYRPPASALLSRAGSLPLHDVEHDTQAASSGATASAQPPNNDNPVAQAAPSGAIASAQPPNNDNPVAQAAPSGAIASAQPPNNGNPVAQAAPSGATASAQPPNNDNPVAQAAPSGAIASAQPPNNDNPVAQAAPSGAIASAQPLPVYWWRLYHDPRLDDLVRQALARNTDLRLAMANLERQQALLQEASSAQNPTLSANAEPYYGHPSGLSVLAPGTVPDNAWRYDGGLSLSYQWDLFGQIQRALEAASADSEAAQAALDLVKINVAANTARAYADLCATGLRLMTTRHSIELQQQSVDLTRRLLQAGRTGELDTVRARAQLQQLNATLPPLEARRQNSLYQLATLTGNLPQDFPRQVADCTTPPRLTQVIPVGDGAALLRRRPDIRQNERRLAAATARIGVAMADLYPKITLGLDGSSAGLLSGIGKKDTYGWSLGPLISWTLPASGAVQARIAQAQAGTRAELARFDGSVLTALREVETALNNYARDLDRYQALEAARAATADVAQKTRLLYSSGKIGYLDVLDAERGLASSDAALAQSAGQLSDDQVMLFLALGGGWEAPTAVDAGGQLRTASASGHPTLR</sequence>
<dbReference type="Gene3D" id="2.20.200.10">
    <property type="entry name" value="Outer membrane efflux proteins (OEP)"/>
    <property type="match status" value="1"/>
</dbReference>
<reference evidence="6 7" key="1">
    <citation type="journal article" date="2014" name="Genome Biol. Evol.">
        <title>Genome degeneration and adaptation in a nascent stage of symbiosis.</title>
        <authorList>
            <person name="Oakeson K.F."/>
            <person name="Gil R."/>
            <person name="Clayton A.L."/>
            <person name="Dunn D.M."/>
            <person name="von Niederhausern A.C."/>
            <person name="Hamil C."/>
            <person name="Aoyagi A."/>
            <person name="Duval B."/>
            <person name="Baca A."/>
            <person name="Silva F.J."/>
            <person name="Vallier A."/>
            <person name="Jackson D.G."/>
            <person name="Latorre A."/>
            <person name="Weiss R.B."/>
            <person name="Heddi A."/>
            <person name="Moya A."/>
            <person name="Dale C."/>
        </authorList>
    </citation>
    <scope>NUCLEOTIDE SEQUENCE [LARGE SCALE GENOMIC DNA]</scope>
    <source>
        <strain evidence="6 7">HS1</strain>
    </source>
</reference>
<evidence type="ECO:0000313" key="6">
    <source>
        <dbReference type="EMBL" id="AHF75642.1"/>
    </source>
</evidence>
<dbReference type="PATRIC" id="fig|1239307.3.peg.585"/>
<feature type="compositionally biased region" description="Basic residues" evidence="5">
    <location>
        <begin position="57"/>
        <end position="69"/>
    </location>
</feature>
<feature type="region of interest" description="Disordered" evidence="5">
    <location>
        <begin position="116"/>
        <end position="141"/>
    </location>
</feature>
<keyword evidence="3" id="KW-0564">Palmitate</keyword>
<keyword evidence="3" id="KW-1134">Transmembrane beta strand</keyword>
<keyword evidence="7" id="KW-1185">Reference proteome</keyword>
<dbReference type="Gene3D" id="1.20.1600.10">
    <property type="entry name" value="Outer membrane efflux proteins (OEP)"/>
    <property type="match status" value="1"/>
</dbReference>